<evidence type="ECO:0000313" key="3">
    <source>
        <dbReference type="Proteomes" id="UP000515312"/>
    </source>
</evidence>
<feature type="chain" id="PRO_5028798817" evidence="1">
    <location>
        <begin position="25"/>
        <end position="237"/>
    </location>
</feature>
<dbReference type="EMBL" id="CP060394">
    <property type="protein sequence ID" value="QNI31342.1"/>
    <property type="molecule type" value="Genomic_DNA"/>
</dbReference>
<organism evidence="2 3">
    <name type="scientific">Alloacidobacterium dinghuense</name>
    <dbReference type="NCBI Taxonomy" id="2763107"/>
    <lineage>
        <taxon>Bacteria</taxon>
        <taxon>Pseudomonadati</taxon>
        <taxon>Acidobacteriota</taxon>
        <taxon>Terriglobia</taxon>
        <taxon>Terriglobales</taxon>
        <taxon>Acidobacteriaceae</taxon>
        <taxon>Alloacidobacterium</taxon>
    </lineage>
</organism>
<reference evidence="2 3" key="1">
    <citation type="submission" date="2020-08" db="EMBL/GenBank/DDBJ databases">
        <title>Edaphobacter telluris sp. nov. and Acidobacterium dinghuensis sp. nov., two acidobacteria isolated from forest soil.</title>
        <authorList>
            <person name="Fu J."/>
            <person name="Qiu L."/>
        </authorList>
    </citation>
    <scope>NUCLEOTIDE SEQUENCE [LARGE SCALE GENOMIC DNA]</scope>
    <source>
        <strain evidence="2">4Y35</strain>
    </source>
</reference>
<evidence type="ECO:0000313" key="2">
    <source>
        <dbReference type="EMBL" id="QNI31342.1"/>
    </source>
</evidence>
<dbReference type="KEGG" id="adin:H7849_19995"/>
<evidence type="ECO:0000256" key="1">
    <source>
        <dbReference type="SAM" id="SignalP"/>
    </source>
</evidence>
<protein>
    <submittedName>
        <fullName evidence="2">Uncharacterized protein</fullName>
    </submittedName>
</protein>
<dbReference type="RefSeq" id="WP_186741902.1">
    <property type="nucleotide sequence ID" value="NZ_CP060394.1"/>
</dbReference>
<gene>
    <name evidence="2" type="ORF">H7849_19995</name>
</gene>
<dbReference type="AlphaFoldDB" id="A0A7G8BFM2"/>
<feature type="signal peptide" evidence="1">
    <location>
        <begin position="1"/>
        <end position="24"/>
    </location>
</feature>
<keyword evidence="1" id="KW-0732">Signal</keyword>
<keyword evidence="3" id="KW-1185">Reference proteome</keyword>
<proteinExistence type="predicted"/>
<sequence length="237" mass="26076">MPLKYILFSISVAVLVLTGIPAFAQQNAMPDAPKPSDPVNNTPAAVEKRKWSDIVEPGEKVPPLYATDKLLFPIHETLRVPGWFSAFASSGWEQLVDGNPKYGVDSGAYSQRFGAAAIRDLSMRTFSDGVMPALLHEDPRYYRMATGSIWHRGVYAAERVLVGQRDSGASGFNTSVVVGHGMASALTMAYYPDKSANARVVFTTWGLSLLGEAGGNLWSEFWPDGRQKLFRHHQRND</sequence>
<dbReference type="Proteomes" id="UP000515312">
    <property type="component" value="Chromosome"/>
</dbReference>
<accession>A0A7G8BFM2</accession>
<name>A0A7G8BFM2_9BACT</name>